<feature type="transmembrane region" description="Helical" evidence="1">
    <location>
        <begin position="363"/>
        <end position="388"/>
    </location>
</feature>
<dbReference type="Proteomes" id="UP000638560">
    <property type="component" value="Unassembled WGS sequence"/>
</dbReference>
<evidence type="ECO:0000256" key="1">
    <source>
        <dbReference type="SAM" id="Phobius"/>
    </source>
</evidence>
<evidence type="ECO:0000313" key="2">
    <source>
        <dbReference type="EMBL" id="MBF9133744.1"/>
    </source>
</evidence>
<keyword evidence="1" id="KW-0812">Transmembrane</keyword>
<reference evidence="2 3" key="1">
    <citation type="submission" date="2020-11" db="EMBL/GenBank/DDBJ databases">
        <title>A novel isolate from a Black sea contaminated sediment with potential to produce alkanes: Plantactinospora alkalitolerans sp. nov.</title>
        <authorList>
            <person name="Carro L."/>
            <person name="Veyisoglu A."/>
            <person name="Guven K."/>
            <person name="Schumann P."/>
            <person name="Klenk H.-P."/>
            <person name="Sahin N."/>
        </authorList>
    </citation>
    <scope>NUCLEOTIDE SEQUENCE [LARGE SCALE GENOMIC DNA]</scope>
    <source>
        <strain evidence="2 3">S1510</strain>
    </source>
</reference>
<evidence type="ECO:0008006" key="4">
    <source>
        <dbReference type="Google" id="ProtNLM"/>
    </source>
</evidence>
<feature type="transmembrane region" description="Helical" evidence="1">
    <location>
        <begin position="199"/>
        <end position="216"/>
    </location>
</feature>
<feature type="transmembrane region" description="Helical" evidence="1">
    <location>
        <begin position="298"/>
        <end position="317"/>
    </location>
</feature>
<sequence length="566" mass="60534">MFFLLAAGWLTYGLWLDPTTRTLALNPQDQILIEWFMANDTRILLGDFTLVSDRLNAPDGFNMMTNATMIVPGLLLTPVTLLFGAATTFAVLIAGNLAATSIGWYFLYTRTLRAHRVSAVVGAAFCGFAPGMISQSNSHPHMTAQWLVPALVWCVVRMAQLADPARPEGGPPANRRLLGLAALLAALVCTQVFVGEEVLFLTAGALALMTVGYAVAAPRHVRRVLPRFSAALLVSAALAAVVLAYPLWVQFYGRQSIPNGIFSPDYFSADLASYPAISPLSLFGSAEAARLSTGAAEYNSFLGLPLLVVAVALAWWLRRRPLVIPLVVTGLICAWLSLGPRVVLDGTRTETWAPYSLLRDKPIIEGALPMRFALVLIPVIATLLVLALDRARTSTLGATRIAVPVAVAAALIPIAPAQLPTADRAPVPTFITAGHWRDCAPADGVLVPVPLPTPQKPEKMRWAAAANAEFRLPEGFFIAPYAAGGKASMGTYKQPTSALLSEVAESGAVPGITDANRQQATRDVAFWDASCLVLAQSEPNAAALRQTLEALYGPATTSADVWTWRF</sequence>
<feature type="transmembrane region" description="Helical" evidence="1">
    <location>
        <begin position="228"/>
        <end position="248"/>
    </location>
</feature>
<feature type="transmembrane region" description="Helical" evidence="1">
    <location>
        <begin position="177"/>
        <end position="193"/>
    </location>
</feature>
<comment type="caution">
    <text evidence="2">The sequence shown here is derived from an EMBL/GenBank/DDBJ whole genome shotgun (WGS) entry which is preliminary data.</text>
</comment>
<protein>
    <recommendedName>
        <fullName evidence="4">Glycosyl transferase</fullName>
    </recommendedName>
</protein>
<keyword evidence="1" id="KW-1133">Transmembrane helix</keyword>
<proteinExistence type="predicted"/>
<feature type="transmembrane region" description="Helical" evidence="1">
    <location>
        <begin position="81"/>
        <end position="107"/>
    </location>
</feature>
<feature type="transmembrane region" description="Helical" evidence="1">
    <location>
        <begin position="400"/>
        <end position="419"/>
    </location>
</feature>
<feature type="transmembrane region" description="Helical" evidence="1">
    <location>
        <begin position="322"/>
        <end position="343"/>
    </location>
</feature>
<keyword evidence="1" id="KW-0472">Membrane</keyword>
<keyword evidence="3" id="KW-1185">Reference proteome</keyword>
<accession>A0ABS0H5J9</accession>
<organism evidence="2 3">
    <name type="scientific">Plantactinospora alkalitolerans</name>
    <dbReference type="NCBI Taxonomy" id="2789879"/>
    <lineage>
        <taxon>Bacteria</taxon>
        <taxon>Bacillati</taxon>
        <taxon>Actinomycetota</taxon>
        <taxon>Actinomycetes</taxon>
        <taxon>Micromonosporales</taxon>
        <taxon>Micromonosporaceae</taxon>
        <taxon>Plantactinospora</taxon>
    </lineage>
</organism>
<dbReference type="EMBL" id="JADPUN010000289">
    <property type="protein sequence ID" value="MBF9133744.1"/>
    <property type="molecule type" value="Genomic_DNA"/>
</dbReference>
<gene>
    <name evidence="2" type="ORF">I0C86_33140</name>
</gene>
<name>A0ABS0H5J9_9ACTN</name>
<evidence type="ECO:0000313" key="3">
    <source>
        <dbReference type="Proteomes" id="UP000638560"/>
    </source>
</evidence>